<dbReference type="EMBL" id="CP144089">
    <property type="protein sequence ID" value="WWD07138.1"/>
    <property type="molecule type" value="Genomic_DNA"/>
</dbReference>
<gene>
    <name evidence="1" type="ORF">V865_005235</name>
</gene>
<protein>
    <submittedName>
        <fullName evidence="1">Uncharacterized protein</fullName>
    </submittedName>
</protein>
<organism evidence="1 2">
    <name type="scientific">Kwoniella europaea PYCC6329</name>
    <dbReference type="NCBI Taxonomy" id="1423913"/>
    <lineage>
        <taxon>Eukaryota</taxon>
        <taxon>Fungi</taxon>
        <taxon>Dikarya</taxon>
        <taxon>Basidiomycota</taxon>
        <taxon>Agaricomycotina</taxon>
        <taxon>Tremellomycetes</taxon>
        <taxon>Tremellales</taxon>
        <taxon>Cryptococcaceae</taxon>
        <taxon>Kwoniella</taxon>
    </lineage>
</organism>
<evidence type="ECO:0000313" key="2">
    <source>
        <dbReference type="Proteomes" id="UP001358614"/>
    </source>
</evidence>
<dbReference type="RefSeq" id="XP_066085105.1">
    <property type="nucleotide sequence ID" value="XM_066229008.1"/>
</dbReference>
<name>A0AAX4KLU5_9TREE</name>
<reference evidence="1 2" key="1">
    <citation type="submission" date="2024-01" db="EMBL/GenBank/DDBJ databases">
        <title>Comparative genomics of Cryptococcus and Kwoniella reveals pathogenesis evolution and contrasting modes of karyotype evolution via chromosome fusion or intercentromeric recombination.</title>
        <authorList>
            <person name="Coelho M.A."/>
            <person name="David-Palma M."/>
            <person name="Shea T."/>
            <person name="Bowers K."/>
            <person name="McGinley-Smith S."/>
            <person name="Mohammad A.W."/>
            <person name="Gnirke A."/>
            <person name="Yurkov A.M."/>
            <person name="Nowrousian M."/>
            <person name="Sun S."/>
            <person name="Cuomo C.A."/>
            <person name="Heitman J."/>
        </authorList>
    </citation>
    <scope>NUCLEOTIDE SEQUENCE [LARGE SCALE GENOMIC DNA]</scope>
    <source>
        <strain evidence="1 2">PYCC6329</strain>
    </source>
</reference>
<dbReference type="AlphaFoldDB" id="A0AAX4KLU5"/>
<dbReference type="GeneID" id="91104036"/>
<proteinExistence type="predicted"/>
<dbReference type="KEGG" id="ker:91104036"/>
<accession>A0AAX4KLU5</accession>
<dbReference type="Proteomes" id="UP001358614">
    <property type="component" value="Chromosome 1"/>
</dbReference>
<sequence>MEAVIEALGKTAVNIAETDATPDTVLQMLTGRKAKKIPGANADDLFKYTKKANFTPIILGGAGLVAGPVYQVVKYAEGDNKDTAVATYMIIYDRQWVEHSATVWEIAESGLNDLYFLEDEGSVP</sequence>
<keyword evidence="2" id="KW-1185">Reference proteome</keyword>
<evidence type="ECO:0000313" key="1">
    <source>
        <dbReference type="EMBL" id="WWD07138.1"/>
    </source>
</evidence>